<name>X0TXK6_9ZZZZ</name>
<accession>X0TXK6</accession>
<proteinExistence type="predicted"/>
<evidence type="ECO:0000313" key="1">
    <source>
        <dbReference type="EMBL" id="GAF98323.1"/>
    </source>
</evidence>
<protein>
    <submittedName>
        <fullName evidence="1">Uncharacterized protein</fullName>
    </submittedName>
</protein>
<dbReference type="AlphaFoldDB" id="X0TXK6"/>
<organism evidence="1">
    <name type="scientific">marine sediment metagenome</name>
    <dbReference type="NCBI Taxonomy" id="412755"/>
    <lineage>
        <taxon>unclassified sequences</taxon>
        <taxon>metagenomes</taxon>
        <taxon>ecological metagenomes</taxon>
    </lineage>
</organism>
<reference evidence="1" key="1">
    <citation type="journal article" date="2014" name="Front. Microbiol.">
        <title>High frequency of phylogenetically diverse reductive dehalogenase-homologous genes in deep subseafloor sedimentary metagenomes.</title>
        <authorList>
            <person name="Kawai M."/>
            <person name="Futagami T."/>
            <person name="Toyoda A."/>
            <person name="Takaki Y."/>
            <person name="Nishi S."/>
            <person name="Hori S."/>
            <person name="Arai W."/>
            <person name="Tsubouchi T."/>
            <person name="Morono Y."/>
            <person name="Uchiyama I."/>
            <person name="Ito T."/>
            <person name="Fujiyama A."/>
            <person name="Inagaki F."/>
            <person name="Takami H."/>
        </authorList>
    </citation>
    <scope>NUCLEOTIDE SEQUENCE</scope>
    <source>
        <strain evidence="1">Expedition CK06-06</strain>
    </source>
</reference>
<feature type="non-terminal residue" evidence="1">
    <location>
        <position position="1"/>
    </location>
</feature>
<dbReference type="EMBL" id="BARS01013615">
    <property type="protein sequence ID" value="GAF98323.1"/>
    <property type="molecule type" value="Genomic_DNA"/>
</dbReference>
<sequence length="102" mass="12220">GVLEEELQNSVRMKKQYEKALEELPRGSFVEKDIKGHKYLYLAVREGDKVKFEYKGKLSEQKRKKYLEVKELRAKYRKNLSQIKKQVSFLKKVLNDKELRSL</sequence>
<comment type="caution">
    <text evidence="1">The sequence shown here is derived from an EMBL/GenBank/DDBJ whole genome shotgun (WGS) entry which is preliminary data.</text>
</comment>
<gene>
    <name evidence="1" type="ORF">S01H1_23527</name>
</gene>